<proteinExistence type="predicted"/>
<gene>
    <name evidence="1" type="ORF">LVIROSA_LOCUS24180</name>
</gene>
<keyword evidence="2" id="KW-1185">Reference proteome</keyword>
<evidence type="ECO:0000313" key="2">
    <source>
        <dbReference type="Proteomes" id="UP001157418"/>
    </source>
</evidence>
<dbReference type="EMBL" id="CAKMRJ010004445">
    <property type="protein sequence ID" value="CAH1437888.1"/>
    <property type="molecule type" value="Genomic_DNA"/>
</dbReference>
<organism evidence="1 2">
    <name type="scientific">Lactuca virosa</name>
    <dbReference type="NCBI Taxonomy" id="75947"/>
    <lineage>
        <taxon>Eukaryota</taxon>
        <taxon>Viridiplantae</taxon>
        <taxon>Streptophyta</taxon>
        <taxon>Embryophyta</taxon>
        <taxon>Tracheophyta</taxon>
        <taxon>Spermatophyta</taxon>
        <taxon>Magnoliopsida</taxon>
        <taxon>eudicotyledons</taxon>
        <taxon>Gunneridae</taxon>
        <taxon>Pentapetalae</taxon>
        <taxon>asterids</taxon>
        <taxon>campanulids</taxon>
        <taxon>Asterales</taxon>
        <taxon>Asteraceae</taxon>
        <taxon>Cichorioideae</taxon>
        <taxon>Cichorieae</taxon>
        <taxon>Lactucinae</taxon>
        <taxon>Lactuca</taxon>
    </lineage>
</organism>
<protein>
    <submittedName>
        <fullName evidence="1">Uncharacterized protein</fullName>
    </submittedName>
</protein>
<sequence>MNSIEYKLHSRYQVFVDLFIDPQRMLILTVATAFRTSGYEIEVYSLKEGPTIIDWLNYDVILTNSFQAKEANYRVIHGYVKMGLLQIEHLILLFFLV</sequence>
<accession>A0AAU9NJ63</accession>
<reference evidence="1 2" key="1">
    <citation type="submission" date="2022-01" db="EMBL/GenBank/DDBJ databases">
        <authorList>
            <person name="Xiong W."/>
            <person name="Schranz E."/>
        </authorList>
    </citation>
    <scope>NUCLEOTIDE SEQUENCE [LARGE SCALE GENOMIC DNA]</scope>
</reference>
<dbReference type="Proteomes" id="UP001157418">
    <property type="component" value="Unassembled WGS sequence"/>
</dbReference>
<dbReference type="AlphaFoldDB" id="A0AAU9NJ63"/>
<comment type="caution">
    <text evidence="1">The sequence shown here is derived from an EMBL/GenBank/DDBJ whole genome shotgun (WGS) entry which is preliminary data.</text>
</comment>
<name>A0AAU9NJ63_9ASTR</name>
<evidence type="ECO:0000313" key="1">
    <source>
        <dbReference type="EMBL" id="CAH1437888.1"/>
    </source>
</evidence>